<dbReference type="InterPro" id="IPR025856">
    <property type="entry name" value="HeH/LEM_domain"/>
</dbReference>
<name>A0A1H8A3V9_9PAST</name>
<dbReference type="InterPro" id="IPR036269">
    <property type="entry name" value="Rho_N_sf"/>
</dbReference>
<evidence type="ECO:0000313" key="2">
    <source>
        <dbReference type="EMBL" id="SEM65425.1"/>
    </source>
</evidence>
<dbReference type="GeneID" id="83545302"/>
<dbReference type="RefSeq" id="WP_090923381.1">
    <property type="nucleotide sequence ID" value="NZ_CP016180.1"/>
</dbReference>
<protein>
    <submittedName>
        <fullName evidence="2">HeH/LEM domain-containing protein</fullName>
    </submittedName>
</protein>
<sequence>MHLIYSSNGRKIDGLDGHYRSASHFEEARKNAKKVTIYGDYPLIVEAYKNLGIEAVVINNSETNVFSKMKVAELKALLGEKGIAYGSDAKKDELIALLENAENNNDGSND</sequence>
<proteinExistence type="predicted"/>
<dbReference type="AlphaFoldDB" id="A0A1H8A3V9"/>
<dbReference type="CDD" id="cd12935">
    <property type="entry name" value="LEM_like"/>
    <property type="match status" value="1"/>
</dbReference>
<dbReference type="Pfam" id="PF12949">
    <property type="entry name" value="HeH"/>
    <property type="match status" value="1"/>
</dbReference>
<organism evidence="2 3">
    <name type="scientific">Phocoenobacter skyensis</name>
    <dbReference type="NCBI Taxonomy" id="97481"/>
    <lineage>
        <taxon>Bacteria</taxon>
        <taxon>Pseudomonadati</taxon>
        <taxon>Pseudomonadota</taxon>
        <taxon>Gammaproteobacteria</taxon>
        <taxon>Pasteurellales</taxon>
        <taxon>Pasteurellaceae</taxon>
        <taxon>Phocoenobacter</taxon>
    </lineage>
</organism>
<dbReference type="InterPro" id="IPR036361">
    <property type="entry name" value="SAP_dom_sf"/>
</dbReference>
<evidence type="ECO:0000259" key="1">
    <source>
        <dbReference type="Pfam" id="PF12949"/>
    </source>
</evidence>
<dbReference type="STRING" id="97481.SAMN05444853_1373"/>
<dbReference type="OrthoDB" id="6174556at2"/>
<dbReference type="Proteomes" id="UP000198883">
    <property type="component" value="Unassembled WGS sequence"/>
</dbReference>
<evidence type="ECO:0000313" key="3">
    <source>
        <dbReference type="Proteomes" id="UP000198883"/>
    </source>
</evidence>
<feature type="domain" description="HeH/LEM" evidence="1">
    <location>
        <begin position="67"/>
        <end position="100"/>
    </location>
</feature>
<dbReference type="SUPFAM" id="SSF68912">
    <property type="entry name" value="Rho N-terminal domain-like"/>
    <property type="match status" value="1"/>
</dbReference>
<dbReference type="Gene3D" id="1.10.720.30">
    <property type="entry name" value="SAP domain"/>
    <property type="match status" value="1"/>
</dbReference>
<dbReference type="EMBL" id="FOBN01000037">
    <property type="protein sequence ID" value="SEM65425.1"/>
    <property type="molecule type" value="Genomic_DNA"/>
</dbReference>
<gene>
    <name evidence="2" type="ORF">SAMN05444853_1373</name>
</gene>
<accession>A0A1H8A3V9</accession>
<reference evidence="3" key="1">
    <citation type="submission" date="2016-10" db="EMBL/GenBank/DDBJ databases">
        <authorList>
            <person name="Varghese N."/>
            <person name="Submissions S."/>
        </authorList>
    </citation>
    <scope>NUCLEOTIDE SEQUENCE [LARGE SCALE GENOMIC DNA]</scope>
    <source>
        <strain evidence="3">DSM 24204</strain>
    </source>
</reference>